<proteinExistence type="predicted"/>
<name>A0A915U0K4_9BACT</name>
<evidence type="ECO:0000313" key="3">
    <source>
        <dbReference type="EMBL" id="BCO09256.1"/>
    </source>
</evidence>
<dbReference type="Gene3D" id="1.10.8.730">
    <property type="match status" value="1"/>
</dbReference>
<evidence type="ECO:0000256" key="1">
    <source>
        <dbReference type="SAM" id="MobiDB-lite"/>
    </source>
</evidence>
<dbReference type="Pfam" id="PF19044">
    <property type="entry name" value="P-loop_TraG"/>
    <property type="match status" value="1"/>
</dbReference>
<dbReference type="InterPro" id="IPR027417">
    <property type="entry name" value="P-loop_NTPase"/>
</dbReference>
<keyword evidence="4" id="KW-1185">Reference proteome</keyword>
<feature type="domain" description="TraG P-loop" evidence="2">
    <location>
        <begin position="450"/>
        <end position="828"/>
    </location>
</feature>
<dbReference type="Pfam" id="PF11130">
    <property type="entry name" value="TraC_F_IV"/>
    <property type="match status" value="1"/>
</dbReference>
<dbReference type="Gene3D" id="3.40.50.300">
    <property type="entry name" value="P-loop containing nucleotide triphosphate hydrolases"/>
    <property type="match status" value="1"/>
</dbReference>
<organism evidence="3 4">
    <name type="scientific">Desulfolithobacter dissulfuricans</name>
    <dbReference type="NCBI Taxonomy" id="2795293"/>
    <lineage>
        <taxon>Bacteria</taxon>
        <taxon>Pseudomonadati</taxon>
        <taxon>Thermodesulfobacteriota</taxon>
        <taxon>Desulfobulbia</taxon>
        <taxon>Desulfobulbales</taxon>
        <taxon>Desulfobulbaceae</taxon>
        <taxon>Desulfolithobacter</taxon>
    </lineage>
</organism>
<dbReference type="Proteomes" id="UP001063350">
    <property type="component" value="Chromosome"/>
</dbReference>
<evidence type="ECO:0000259" key="2">
    <source>
        <dbReference type="Pfam" id="PF19044"/>
    </source>
</evidence>
<dbReference type="InterPro" id="IPR025955">
    <property type="entry name" value="TraC/Conjuga_ATPase"/>
</dbReference>
<feature type="region of interest" description="Disordered" evidence="1">
    <location>
        <begin position="831"/>
        <end position="850"/>
    </location>
</feature>
<dbReference type="PANTHER" id="PTHR38467:SF1">
    <property type="entry name" value="CONJUGATIVE TRANSFER: ASSEMBLY"/>
    <property type="match status" value="1"/>
</dbReference>
<dbReference type="InterPro" id="IPR043964">
    <property type="entry name" value="P-loop_TraG"/>
</dbReference>
<dbReference type="KEGG" id="ddu:GF1_16320"/>
<dbReference type="AlphaFoldDB" id="A0A915U0K4"/>
<dbReference type="RefSeq" id="WP_267926013.1">
    <property type="nucleotide sequence ID" value="NZ_AP024233.1"/>
</dbReference>
<accession>A0A915U0K4</accession>
<dbReference type="EMBL" id="AP024233">
    <property type="protein sequence ID" value="BCO09256.1"/>
    <property type="molecule type" value="Genomic_DNA"/>
</dbReference>
<evidence type="ECO:0000313" key="4">
    <source>
        <dbReference type="Proteomes" id="UP001063350"/>
    </source>
</evidence>
<gene>
    <name evidence="3" type="ORF">GF1_16320</name>
</gene>
<dbReference type="CDD" id="cd01127">
    <property type="entry name" value="TrwB_TraG_TraD_VirD4"/>
    <property type="match status" value="1"/>
</dbReference>
<dbReference type="InterPro" id="IPR053155">
    <property type="entry name" value="F-pilin_assembly_TraC"/>
</dbReference>
<dbReference type="PANTHER" id="PTHR38467">
    <property type="match status" value="1"/>
</dbReference>
<protein>
    <submittedName>
        <fullName evidence="3">Conjugal transfer protein TraC</fullName>
    </submittedName>
</protein>
<dbReference type="SUPFAM" id="SSF52540">
    <property type="entry name" value="P-loop containing nucleoside triphosphate hydrolases"/>
    <property type="match status" value="1"/>
</dbReference>
<sequence length="850" mass="96608">MFIELVRNIVFGKYGGMRFADLDEMTRRQSFSNYLNYVSYDPDTKSYLNQDDTVGLLWECSPITFAGTKTIKTMEGLFRAGLPMDSVIQLILHADPHIDPILDQYKQNRVRKHPLITANTEAIMDFFWKGKKGLEACGNIPVRNFRLFVAVKLPRKSREARGALLKDIQRQITETLHAARLYPRHMEPGELLEWCRRLINHYPKDYPDSNFNAYGPNMPIRKQVITSDTVIRDEGEYLRIGDNYFCCTTPKVFPREVDPLQTNTLFGGIWGVTSDADQIKTGFIYAFNIIFEPLNAKLHAKCNLVLNQEAVGSLSPSLRRKQQEYLTATDELERGVQFVKIMPIMWTYAEDPDLAKDSCARVRRIWENNGYVMQQDQVILKILFLATLPFGLYTAGKNLQNINRDFIAPVTSVTPVLPIQGDFNGAGAPKLLFLGRKGQLASLDFFDTGAVNQNIFCCASSGTGKSFQVNFIAFNYYASGALVRIIDIGGSYKKMANMLGARYLDFHPDIPICLNPFTHIVDPNEELKSVAAVFAQMAYSNSDDAKPDDTEMNLIRNAVRWAWKQKQSQADADTVYEFLLRFPDVPDTELSDLADNKELVEVARKLAFNIREFTSQGAHGRFFTGPSTFDIRNDEFVVLELENLKVQPDLYRVVTLLVINAVTQDLYLSDRSRPRLIIFDEAWQFLGRAAMMASVISEGYRRARKYQGSFMVITQSILDLEAFGEVGDVIRGNSAFKIFLESPDFDAAKKKGLIDYDDFTMNLLKSVKSNPPSYSELFFDTPFGTGVLRLTVNRYAYYIYTSKASEIAQIESMVKDGKTYDEAIREMLRRDKLRDNSGDSSPDTDHINLP</sequence>
<reference evidence="3" key="1">
    <citation type="submission" date="2020-12" db="EMBL/GenBank/DDBJ databases">
        <title>Desulfobium dissulfuricans gen. nov., sp. nov., a novel mesophilic, sulfate-reducing bacterium isolated from a deep-sea hydrothermal vent.</title>
        <authorList>
            <person name="Hashimoto Y."/>
            <person name="Tame A."/>
            <person name="Sawayama S."/>
            <person name="Miyazaki J."/>
            <person name="Takai K."/>
            <person name="Nakagawa S."/>
        </authorList>
    </citation>
    <scope>NUCLEOTIDE SEQUENCE</scope>
    <source>
        <strain evidence="3">GF1</strain>
    </source>
</reference>